<dbReference type="Gene3D" id="3.20.20.80">
    <property type="entry name" value="Glycosidases"/>
    <property type="match status" value="1"/>
</dbReference>
<dbReference type="Gene3D" id="2.60.40.1180">
    <property type="entry name" value="Golgi alpha-mannosidase II"/>
    <property type="match status" value="1"/>
</dbReference>
<protein>
    <recommendedName>
        <fullName evidence="3">Glycoside hydrolase family 44 domain-containing protein</fullName>
    </recommendedName>
</protein>
<dbReference type="InterPro" id="IPR013780">
    <property type="entry name" value="Glyco_hydro_b"/>
</dbReference>
<evidence type="ECO:0000313" key="2">
    <source>
        <dbReference type="Proteomes" id="UP000521872"/>
    </source>
</evidence>
<evidence type="ECO:0008006" key="3">
    <source>
        <dbReference type="Google" id="ProtNLM"/>
    </source>
</evidence>
<name>A0A8H4QQW1_9AGAR</name>
<dbReference type="EMBL" id="JAACJL010000044">
    <property type="protein sequence ID" value="KAF4615503.1"/>
    <property type="molecule type" value="Genomic_DNA"/>
</dbReference>
<sequence>MKQQEKVARKRLLDYLDIHYYYQADTSANDAAAKALRLRATRSLWDPTYVDESWVGTSPQNHQPNPTAVTLIPRFKTLIQQNYPGTKLFISEFSSTADTDITGGLVTVDMLGLFGKFGLDGATYWATPDVNGPVGLAYWLFRGFGTFFGSTSVQVSLSTPNPDTQGVFAATEKNKLSLVIVNKNPDTAISFNLANVPSGQYFIRHFGGEAGVAKWQVRD</sequence>
<proteinExistence type="predicted"/>
<keyword evidence="2" id="KW-1185">Reference proteome</keyword>
<accession>A0A8H4QQW1</accession>
<dbReference type="Proteomes" id="UP000521872">
    <property type="component" value="Unassembled WGS sequence"/>
</dbReference>
<dbReference type="SUPFAM" id="SSF51445">
    <property type="entry name" value="(Trans)glycosidases"/>
    <property type="match status" value="1"/>
</dbReference>
<organism evidence="1 2">
    <name type="scientific">Agrocybe pediades</name>
    <dbReference type="NCBI Taxonomy" id="84607"/>
    <lineage>
        <taxon>Eukaryota</taxon>
        <taxon>Fungi</taxon>
        <taxon>Dikarya</taxon>
        <taxon>Basidiomycota</taxon>
        <taxon>Agaricomycotina</taxon>
        <taxon>Agaricomycetes</taxon>
        <taxon>Agaricomycetidae</taxon>
        <taxon>Agaricales</taxon>
        <taxon>Agaricineae</taxon>
        <taxon>Strophariaceae</taxon>
        <taxon>Agrocybe</taxon>
    </lineage>
</organism>
<dbReference type="InterPro" id="IPR017853">
    <property type="entry name" value="GH"/>
</dbReference>
<evidence type="ECO:0000313" key="1">
    <source>
        <dbReference type="EMBL" id="KAF4615503.1"/>
    </source>
</evidence>
<comment type="caution">
    <text evidence="1">The sequence shown here is derived from an EMBL/GenBank/DDBJ whole genome shotgun (WGS) entry which is preliminary data.</text>
</comment>
<reference evidence="1 2" key="1">
    <citation type="submission" date="2019-12" db="EMBL/GenBank/DDBJ databases">
        <authorList>
            <person name="Floudas D."/>
            <person name="Bentzer J."/>
            <person name="Ahren D."/>
            <person name="Johansson T."/>
            <person name="Persson P."/>
            <person name="Tunlid A."/>
        </authorList>
    </citation>
    <scope>NUCLEOTIDE SEQUENCE [LARGE SCALE GENOMIC DNA]</scope>
    <source>
        <strain evidence="1 2">CBS 102.39</strain>
    </source>
</reference>
<dbReference type="AlphaFoldDB" id="A0A8H4QQW1"/>
<gene>
    <name evidence="1" type="ORF">D9613_002743</name>
</gene>